<sequence>MTRVSPRPRRTAVHNSAQYTRRYISAFSLMSVRSGRSKRAIFNLILLCESRRTSTKAPRDKIAIPAFLLTRLPFNPTVSCSALTLPNRSRKMSESLIPLTGPLLVGTTLEWGLLGILTLQVYTFYTESLKERLGIKILVYTLFALSITHSIIAFTWTWKFLVSGWGQQDTFLIVPWQASAHTILSGTMTMIEQLFFCWRLWAFNSRNVLIRCVVVLVVMISLMQAGASYYGGIIAAQSATLADIAALNKVATIWLSGGFVGDIIVAASMITLHIAGNDAFSKQTRAVLQKLILRVIETGSITAIAALLVLVLFQHFKTNYTYLSVAFLLCNLYSIVVLANINGRKSMALVLARGSTSLGYASGRHEEARSHELAFRRPADTTIDDAIPDTTSVNTASEREHLALSLSSPKADWCINDSDKSQTDTNKTS</sequence>
<dbReference type="Proteomes" id="UP000799118">
    <property type="component" value="Unassembled WGS sequence"/>
</dbReference>
<evidence type="ECO:0000313" key="4">
    <source>
        <dbReference type="Proteomes" id="UP000799118"/>
    </source>
</evidence>
<dbReference type="PANTHER" id="PTHR40465:SF1">
    <property type="entry name" value="DUF6534 DOMAIN-CONTAINING PROTEIN"/>
    <property type="match status" value="1"/>
</dbReference>
<evidence type="ECO:0000313" key="3">
    <source>
        <dbReference type="EMBL" id="KAE9405081.1"/>
    </source>
</evidence>
<organism evidence="3 4">
    <name type="scientific">Gymnopus androsaceus JB14</name>
    <dbReference type="NCBI Taxonomy" id="1447944"/>
    <lineage>
        <taxon>Eukaryota</taxon>
        <taxon>Fungi</taxon>
        <taxon>Dikarya</taxon>
        <taxon>Basidiomycota</taxon>
        <taxon>Agaricomycotina</taxon>
        <taxon>Agaricomycetes</taxon>
        <taxon>Agaricomycetidae</taxon>
        <taxon>Agaricales</taxon>
        <taxon>Marasmiineae</taxon>
        <taxon>Omphalotaceae</taxon>
        <taxon>Gymnopus</taxon>
    </lineage>
</organism>
<keyword evidence="1" id="KW-1133">Transmembrane helix</keyword>
<dbReference type="Pfam" id="PF20152">
    <property type="entry name" value="DUF6534"/>
    <property type="match status" value="1"/>
</dbReference>
<feature type="transmembrane region" description="Helical" evidence="1">
    <location>
        <begin position="251"/>
        <end position="270"/>
    </location>
</feature>
<feature type="transmembrane region" description="Helical" evidence="1">
    <location>
        <begin position="291"/>
        <end position="314"/>
    </location>
</feature>
<dbReference type="AlphaFoldDB" id="A0A6A4I3Q0"/>
<feature type="transmembrane region" description="Helical" evidence="1">
    <location>
        <begin position="178"/>
        <end position="201"/>
    </location>
</feature>
<feature type="domain" description="DUF6534" evidence="2">
    <location>
        <begin position="259"/>
        <end position="346"/>
    </location>
</feature>
<gene>
    <name evidence="3" type="ORF">BT96DRAFT_356711</name>
</gene>
<evidence type="ECO:0000256" key="1">
    <source>
        <dbReference type="SAM" id="Phobius"/>
    </source>
</evidence>
<reference evidence="3" key="1">
    <citation type="journal article" date="2019" name="Environ. Microbiol.">
        <title>Fungal ecological strategies reflected in gene transcription - a case study of two litter decomposers.</title>
        <authorList>
            <person name="Barbi F."/>
            <person name="Kohler A."/>
            <person name="Barry K."/>
            <person name="Baskaran P."/>
            <person name="Daum C."/>
            <person name="Fauchery L."/>
            <person name="Ihrmark K."/>
            <person name="Kuo A."/>
            <person name="LaButti K."/>
            <person name="Lipzen A."/>
            <person name="Morin E."/>
            <person name="Grigoriev I.V."/>
            <person name="Henrissat B."/>
            <person name="Lindahl B."/>
            <person name="Martin F."/>
        </authorList>
    </citation>
    <scope>NUCLEOTIDE SEQUENCE</scope>
    <source>
        <strain evidence="3">JB14</strain>
    </source>
</reference>
<proteinExistence type="predicted"/>
<name>A0A6A4I3Q0_9AGAR</name>
<protein>
    <recommendedName>
        <fullName evidence="2">DUF6534 domain-containing protein</fullName>
    </recommendedName>
</protein>
<feature type="transmembrane region" description="Helical" evidence="1">
    <location>
        <begin position="320"/>
        <end position="341"/>
    </location>
</feature>
<dbReference type="PANTHER" id="PTHR40465">
    <property type="entry name" value="CHROMOSOME 1, WHOLE GENOME SHOTGUN SEQUENCE"/>
    <property type="match status" value="1"/>
</dbReference>
<keyword evidence="1" id="KW-0472">Membrane</keyword>
<feature type="transmembrane region" description="Helical" evidence="1">
    <location>
        <begin position="137"/>
        <end position="158"/>
    </location>
</feature>
<dbReference type="InterPro" id="IPR045339">
    <property type="entry name" value="DUF6534"/>
</dbReference>
<keyword evidence="4" id="KW-1185">Reference proteome</keyword>
<feature type="transmembrane region" description="Helical" evidence="1">
    <location>
        <begin position="208"/>
        <end position="231"/>
    </location>
</feature>
<keyword evidence="1" id="KW-0812">Transmembrane</keyword>
<evidence type="ECO:0000259" key="2">
    <source>
        <dbReference type="Pfam" id="PF20152"/>
    </source>
</evidence>
<accession>A0A6A4I3Q0</accession>
<dbReference type="OrthoDB" id="3223377at2759"/>
<dbReference type="EMBL" id="ML769411">
    <property type="protein sequence ID" value="KAE9405081.1"/>
    <property type="molecule type" value="Genomic_DNA"/>
</dbReference>